<dbReference type="AlphaFoldDB" id="A0A4U5M8H4"/>
<comment type="caution">
    <text evidence="2">The sequence shown here is derived from an EMBL/GenBank/DDBJ whole genome shotgun (WGS) entry which is preliminary data.</text>
</comment>
<dbReference type="EMBL" id="AZBU02000009">
    <property type="protein sequence ID" value="TKR65238.1"/>
    <property type="molecule type" value="Genomic_DNA"/>
</dbReference>
<name>A0A4U5M8H4_STECR</name>
<feature type="compositionally biased region" description="Basic and acidic residues" evidence="1">
    <location>
        <begin position="45"/>
        <end position="55"/>
    </location>
</feature>
<reference evidence="2 3" key="2">
    <citation type="journal article" date="2019" name="G3 (Bethesda)">
        <title>Hybrid Assembly of the Genome of the Entomopathogenic Nematode Steinernema carpocapsae Identifies the X-Chromosome.</title>
        <authorList>
            <person name="Serra L."/>
            <person name="Macchietto M."/>
            <person name="Macias-Munoz A."/>
            <person name="McGill C.J."/>
            <person name="Rodriguez I.M."/>
            <person name="Rodriguez B."/>
            <person name="Murad R."/>
            <person name="Mortazavi A."/>
        </authorList>
    </citation>
    <scope>NUCLEOTIDE SEQUENCE [LARGE SCALE GENOMIC DNA]</scope>
    <source>
        <strain evidence="2 3">ALL</strain>
    </source>
</reference>
<sequence>MQKDCGNFCSAESAENDMQTGGTRQRRVLLSFTSGARQEEEEEEKEVKGEEGEEDQLRFADLQKRDWSGPLRRNLLHNIQTLRDGVWLDDNVINGVASIVNSTPGHTSYCLHSFFFSAILQNDGLGRVGWCLGKC</sequence>
<protein>
    <submittedName>
        <fullName evidence="2">Uncharacterized protein</fullName>
    </submittedName>
</protein>
<feature type="region of interest" description="Disordered" evidence="1">
    <location>
        <begin position="1"/>
        <end position="55"/>
    </location>
</feature>
<accession>A0A4U5M8H4</accession>
<proteinExistence type="predicted"/>
<dbReference type="Proteomes" id="UP000298663">
    <property type="component" value="Unassembled WGS sequence"/>
</dbReference>
<gene>
    <name evidence="2" type="ORF">L596_025669</name>
</gene>
<keyword evidence="3" id="KW-1185">Reference proteome</keyword>
<organism evidence="2 3">
    <name type="scientific">Steinernema carpocapsae</name>
    <name type="common">Entomopathogenic nematode</name>
    <dbReference type="NCBI Taxonomy" id="34508"/>
    <lineage>
        <taxon>Eukaryota</taxon>
        <taxon>Metazoa</taxon>
        <taxon>Ecdysozoa</taxon>
        <taxon>Nematoda</taxon>
        <taxon>Chromadorea</taxon>
        <taxon>Rhabditida</taxon>
        <taxon>Tylenchina</taxon>
        <taxon>Panagrolaimomorpha</taxon>
        <taxon>Strongyloidoidea</taxon>
        <taxon>Steinernematidae</taxon>
        <taxon>Steinernema</taxon>
    </lineage>
</organism>
<reference evidence="2 3" key="1">
    <citation type="journal article" date="2015" name="Genome Biol.">
        <title>Comparative genomics of Steinernema reveals deeply conserved gene regulatory networks.</title>
        <authorList>
            <person name="Dillman A.R."/>
            <person name="Macchietto M."/>
            <person name="Porter C.F."/>
            <person name="Rogers A."/>
            <person name="Williams B."/>
            <person name="Antoshechkin I."/>
            <person name="Lee M.M."/>
            <person name="Goodwin Z."/>
            <person name="Lu X."/>
            <person name="Lewis E.E."/>
            <person name="Goodrich-Blair H."/>
            <person name="Stock S.P."/>
            <person name="Adams B.J."/>
            <person name="Sternberg P.W."/>
            <person name="Mortazavi A."/>
        </authorList>
    </citation>
    <scope>NUCLEOTIDE SEQUENCE [LARGE SCALE GENOMIC DNA]</scope>
    <source>
        <strain evidence="2 3">ALL</strain>
    </source>
</reference>
<evidence type="ECO:0000256" key="1">
    <source>
        <dbReference type="SAM" id="MobiDB-lite"/>
    </source>
</evidence>
<evidence type="ECO:0000313" key="2">
    <source>
        <dbReference type="EMBL" id="TKR65238.1"/>
    </source>
</evidence>
<evidence type="ECO:0000313" key="3">
    <source>
        <dbReference type="Proteomes" id="UP000298663"/>
    </source>
</evidence>